<accession>B7FF39</accession>
<feature type="transmembrane region" description="Helical" evidence="1">
    <location>
        <begin position="263"/>
        <end position="283"/>
    </location>
</feature>
<keyword evidence="1" id="KW-0472">Membrane</keyword>
<feature type="transmembrane region" description="Helical" evidence="1">
    <location>
        <begin position="337"/>
        <end position="357"/>
    </location>
</feature>
<dbReference type="AlphaFoldDB" id="B7FF39"/>
<keyword evidence="2" id="KW-0675">Receptor</keyword>
<feature type="transmembrane region" description="Helical" evidence="1">
    <location>
        <begin position="117"/>
        <end position="139"/>
    </location>
</feature>
<feature type="transmembrane region" description="Helical" evidence="1">
    <location>
        <begin position="15"/>
        <end position="35"/>
    </location>
</feature>
<evidence type="ECO:0000256" key="1">
    <source>
        <dbReference type="SAM" id="Phobius"/>
    </source>
</evidence>
<protein>
    <submittedName>
        <fullName evidence="2">Gustatory receptor 33</fullName>
    </submittedName>
</protein>
<keyword evidence="1" id="KW-1133">Transmembrane helix</keyword>
<reference evidence="2" key="1">
    <citation type="journal article" date="2008" name="Insect Mol. Biol.">
        <title>The gustatory receptor family in the silkworm moth Bombyx mori is characterized by a large expansion of a single lineage of putative bitter receptors.</title>
        <authorList>
            <person name="Wanner K.W."/>
            <person name="Robertson H.M."/>
        </authorList>
    </citation>
    <scope>NUCLEOTIDE SEQUENCE</scope>
</reference>
<proteinExistence type="predicted"/>
<feature type="transmembrane region" description="Helical" evidence="1">
    <location>
        <begin position="151"/>
        <end position="180"/>
    </location>
</feature>
<evidence type="ECO:0000313" key="2">
    <source>
        <dbReference type="EMBL" id="DAA06386.1"/>
    </source>
</evidence>
<name>B7FF39_BOMMO</name>
<feature type="transmembrane region" description="Helical" evidence="1">
    <location>
        <begin position="76"/>
        <end position="96"/>
    </location>
</feature>
<dbReference type="EMBL" id="BK006606">
    <property type="protein sequence ID" value="DAA06386.1"/>
    <property type="molecule type" value="Genomic_DNA"/>
</dbReference>
<sequence length="359" mass="41624">MCYTNFVSRQVSKCIHFFSTIRYIIYLRMFCGLYYNCSSSFKIRCIARLYCFIIYCLNLHYNSYIFTTNVSLTNFFHTFIILAEVSVHILFSLYTGESNFISFCIEMNKLTSDPNEFIATKCVTTHFIAYLVIVSHILSSTLICGARASCFTFSVILTSMTFLTTLLSRFTTIIMFDVVWIRMRSLRKILVNALESDLAENEKAKSIESFLNAYKQIIASTRITKLATRNLVIFNFVSMFGRIMTLIYFCINNPGYLDTYHMSLWIFGILLAGFVTCAPPVLVEMNVNELDEIKYALADQLVDYTDDNYRTAIYNALDYVEVHSIRYTLWKNFPMDLTMFFGFAGFCATYIIGLLQFTY</sequence>
<feature type="transmembrane region" description="Helical" evidence="1">
    <location>
        <begin position="231"/>
        <end position="251"/>
    </location>
</feature>
<feature type="transmembrane region" description="Helical" evidence="1">
    <location>
        <begin position="47"/>
        <end position="64"/>
    </location>
</feature>
<gene>
    <name evidence="2" type="primary">Gr33</name>
</gene>
<keyword evidence="1" id="KW-0812">Transmembrane</keyword>
<organism evidence="2">
    <name type="scientific">Bombyx mori</name>
    <name type="common">Silk moth</name>
    <dbReference type="NCBI Taxonomy" id="7091"/>
    <lineage>
        <taxon>Eukaryota</taxon>
        <taxon>Metazoa</taxon>
        <taxon>Ecdysozoa</taxon>
        <taxon>Arthropoda</taxon>
        <taxon>Hexapoda</taxon>
        <taxon>Insecta</taxon>
        <taxon>Pterygota</taxon>
        <taxon>Neoptera</taxon>
        <taxon>Endopterygota</taxon>
        <taxon>Lepidoptera</taxon>
        <taxon>Glossata</taxon>
        <taxon>Ditrysia</taxon>
        <taxon>Bombycoidea</taxon>
        <taxon>Bombycidae</taxon>
        <taxon>Bombycinae</taxon>
        <taxon>Bombyx</taxon>
    </lineage>
</organism>